<sequence length="131" mass="14378">MKVQRSTIAECAGQRVLTPRIQVVDEYGAARDEFKLMCAAIDGDIQSAKGSGATALTEIRRIEAGEAELIESDGNAWVAHITPDKVWFEGLYSQGEGGEVSFAQYKLAVETYVRFLADPERKPIEVPFPAE</sequence>
<dbReference type="Proteomes" id="UP000503162">
    <property type="component" value="Chromosome"/>
</dbReference>
<dbReference type="EMBL" id="CP049989">
    <property type="protein sequence ID" value="QIM54537.1"/>
    <property type="molecule type" value="Genomic_DNA"/>
</dbReference>
<organism evidence="1 2">
    <name type="scientific">Hydrogenophaga crocea</name>
    <dbReference type="NCBI Taxonomy" id="2716225"/>
    <lineage>
        <taxon>Bacteria</taxon>
        <taxon>Pseudomonadati</taxon>
        <taxon>Pseudomonadota</taxon>
        <taxon>Betaproteobacteria</taxon>
        <taxon>Burkholderiales</taxon>
        <taxon>Comamonadaceae</taxon>
        <taxon>Hydrogenophaga</taxon>
    </lineage>
</organism>
<protein>
    <submittedName>
        <fullName evidence="1">Uncharacterized protein</fullName>
    </submittedName>
</protein>
<evidence type="ECO:0000313" key="1">
    <source>
        <dbReference type="EMBL" id="QIM54537.1"/>
    </source>
</evidence>
<reference evidence="1 2" key="1">
    <citation type="submission" date="2020-03" db="EMBL/GenBank/DDBJ databases">
        <title>Hydrogenophaga sp. nov. isolated from cyanobacterial mat.</title>
        <authorList>
            <person name="Thorat V."/>
            <person name="Kirdat K."/>
            <person name="Tiwarekar B."/>
            <person name="Costa E.D."/>
            <person name="Yadav A."/>
        </authorList>
    </citation>
    <scope>NUCLEOTIDE SEQUENCE [LARGE SCALE GENOMIC DNA]</scope>
    <source>
        <strain evidence="1 2">BA0156</strain>
    </source>
</reference>
<keyword evidence="2" id="KW-1185">Reference proteome</keyword>
<proteinExistence type="predicted"/>
<accession>A0A6G8IMV1</accession>
<evidence type="ECO:0000313" key="2">
    <source>
        <dbReference type="Proteomes" id="UP000503162"/>
    </source>
</evidence>
<gene>
    <name evidence="1" type="ORF">G9Q37_21385</name>
</gene>
<name>A0A6G8IMV1_9BURK</name>
<dbReference type="KEGG" id="hcz:G9Q37_21385"/>
<dbReference type="AlphaFoldDB" id="A0A6G8IMV1"/>
<dbReference type="RefSeq" id="WP_166230619.1">
    <property type="nucleotide sequence ID" value="NZ_CP049989.1"/>
</dbReference>